<dbReference type="CDD" id="cd02235">
    <property type="entry name" value="cupin_BLL4011-like"/>
    <property type="match status" value="1"/>
</dbReference>
<dbReference type="EMBL" id="QKTW01000022">
    <property type="protein sequence ID" value="PZF71880.1"/>
    <property type="molecule type" value="Genomic_DNA"/>
</dbReference>
<dbReference type="InterPro" id="IPR011051">
    <property type="entry name" value="RmlC_Cupin_sf"/>
</dbReference>
<evidence type="ECO:0000259" key="2">
    <source>
        <dbReference type="Pfam" id="PF07883"/>
    </source>
</evidence>
<keyword evidence="4" id="KW-1185">Reference proteome</keyword>
<dbReference type="SUPFAM" id="SSF51182">
    <property type="entry name" value="RmlC-like cupins"/>
    <property type="match status" value="1"/>
</dbReference>
<protein>
    <submittedName>
        <fullName evidence="3">Cupin domain-containing protein</fullName>
    </submittedName>
</protein>
<dbReference type="Pfam" id="PF07883">
    <property type="entry name" value="Cupin_2"/>
    <property type="match status" value="1"/>
</dbReference>
<evidence type="ECO:0000313" key="4">
    <source>
        <dbReference type="Proteomes" id="UP000248745"/>
    </source>
</evidence>
<reference evidence="3 4" key="1">
    <citation type="submission" date="2018-06" db="EMBL/GenBank/DDBJ databases">
        <title>Mucibacter soli gen. nov., sp. nov., a new member of the family Chitinophagaceae producing mucin.</title>
        <authorList>
            <person name="Kim M.-K."/>
            <person name="Park S."/>
            <person name="Kim T.-S."/>
            <person name="Joung Y."/>
            <person name="Han J.-H."/>
            <person name="Kim S.B."/>
        </authorList>
    </citation>
    <scope>NUCLEOTIDE SEQUENCE [LARGE SCALE GENOMIC DNA]</scope>
    <source>
        <strain evidence="3 4">R1-15</strain>
    </source>
</reference>
<organism evidence="3 4">
    <name type="scientific">Taibaiella soli</name>
    <dbReference type="NCBI Taxonomy" id="1649169"/>
    <lineage>
        <taxon>Bacteria</taxon>
        <taxon>Pseudomonadati</taxon>
        <taxon>Bacteroidota</taxon>
        <taxon>Chitinophagia</taxon>
        <taxon>Chitinophagales</taxon>
        <taxon>Chitinophagaceae</taxon>
        <taxon>Taibaiella</taxon>
    </lineage>
</organism>
<keyword evidence="1" id="KW-0732">Signal</keyword>
<proteinExistence type="predicted"/>
<dbReference type="Gene3D" id="2.60.120.10">
    <property type="entry name" value="Jelly Rolls"/>
    <property type="match status" value="1"/>
</dbReference>
<dbReference type="PANTHER" id="PTHR38599">
    <property type="entry name" value="CUPIN DOMAIN PROTEIN (AFU_ORTHOLOGUE AFUA_3G13620)"/>
    <property type="match status" value="1"/>
</dbReference>
<evidence type="ECO:0000313" key="3">
    <source>
        <dbReference type="EMBL" id="PZF71880.1"/>
    </source>
</evidence>
<dbReference type="OrthoDB" id="2620172at2"/>
<dbReference type="PANTHER" id="PTHR38599:SF1">
    <property type="entry name" value="CUPIN DOMAIN PROTEIN (AFU_ORTHOLOGUE AFUA_3G13620)"/>
    <property type="match status" value="1"/>
</dbReference>
<dbReference type="InterPro" id="IPR014710">
    <property type="entry name" value="RmlC-like_jellyroll"/>
</dbReference>
<dbReference type="AlphaFoldDB" id="A0A2W2AI44"/>
<evidence type="ECO:0000256" key="1">
    <source>
        <dbReference type="SAM" id="SignalP"/>
    </source>
</evidence>
<dbReference type="RefSeq" id="WP_111000251.1">
    <property type="nucleotide sequence ID" value="NZ_QKTW01000022.1"/>
</dbReference>
<feature type="signal peptide" evidence="1">
    <location>
        <begin position="1"/>
        <end position="27"/>
    </location>
</feature>
<feature type="domain" description="Cupin type-2" evidence="2">
    <location>
        <begin position="52"/>
        <end position="119"/>
    </location>
</feature>
<accession>A0A2W2AI44</accession>
<dbReference type="InterPro" id="IPR013096">
    <property type="entry name" value="Cupin_2"/>
</dbReference>
<comment type="caution">
    <text evidence="3">The sequence shown here is derived from an EMBL/GenBank/DDBJ whole genome shotgun (WGS) entry which is preliminary data.</text>
</comment>
<name>A0A2W2AI44_9BACT</name>
<dbReference type="Proteomes" id="UP000248745">
    <property type="component" value="Unassembled WGS sequence"/>
</dbReference>
<gene>
    <name evidence="3" type="ORF">DN068_17655</name>
</gene>
<sequence>MKSNTIKQAIFGAVALSAFLFSSFAIAQTGTSRQQLQEHDLSVPGREVVQSIVTIAEGGSFPRHKHPGEEIIYVLQGVLEYQVEGQPATTLKAGDVLFVPAETVHSVKNVGKGDAKELATYVVKKGVPMLTLDK</sequence>
<feature type="chain" id="PRO_5016157417" evidence="1">
    <location>
        <begin position="28"/>
        <end position="134"/>
    </location>
</feature>